<protein>
    <submittedName>
        <fullName evidence="2">Uncharacterized protein</fullName>
    </submittedName>
</protein>
<gene>
    <name evidence="2" type="ORF">HMPREF0673_02352</name>
</gene>
<accession>G6B0D4</accession>
<feature type="compositionally biased region" description="Low complexity" evidence="1">
    <location>
        <begin position="1"/>
        <end position="15"/>
    </location>
</feature>
<evidence type="ECO:0000256" key="1">
    <source>
        <dbReference type="SAM" id="MobiDB-lite"/>
    </source>
</evidence>
<reference evidence="2 3" key="1">
    <citation type="submission" date="2011-08" db="EMBL/GenBank/DDBJ databases">
        <authorList>
            <person name="Weinstock G."/>
            <person name="Sodergren E."/>
            <person name="Clifton S."/>
            <person name="Fulton L."/>
            <person name="Fulton B."/>
            <person name="Courtney L."/>
            <person name="Fronick C."/>
            <person name="Harrison M."/>
            <person name="Strong C."/>
            <person name="Farmer C."/>
            <person name="Delahaunty K."/>
            <person name="Markovic C."/>
            <person name="Hall O."/>
            <person name="Minx P."/>
            <person name="Tomlinson C."/>
            <person name="Mitreva M."/>
            <person name="Hou S."/>
            <person name="Chen J."/>
            <person name="Wollam A."/>
            <person name="Pepin K.H."/>
            <person name="Johnson M."/>
            <person name="Bhonagiri V."/>
            <person name="Zhang X."/>
            <person name="Suruliraj S."/>
            <person name="Warren W."/>
            <person name="Chinwalla A."/>
            <person name="Mardis E.R."/>
            <person name="Wilson R.K."/>
        </authorList>
    </citation>
    <scope>NUCLEOTIDE SEQUENCE [LARGE SCALE GENOMIC DNA]</scope>
    <source>
        <strain evidence="2 3">DSM 18206</strain>
    </source>
</reference>
<comment type="caution">
    <text evidence="2">The sequence shown here is derived from an EMBL/GenBank/DDBJ whole genome shotgun (WGS) entry which is preliminary data.</text>
</comment>
<dbReference type="HOGENOM" id="CLU_3010561_0_0_10"/>
<evidence type="ECO:0000313" key="2">
    <source>
        <dbReference type="EMBL" id="EHJ37753.1"/>
    </source>
</evidence>
<sequence>MHLSQVHQQSKQAHQQSKHDSLVGALETSAPPNDQERERLTKQLIEKLKKILCNIY</sequence>
<name>G6B0D4_9BACT</name>
<feature type="region of interest" description="Disordered" evidence="1">
    <location>
        <begin position="1"/>
        <end position="39"/>
    </location>
</feature>
<proteinExistence type="predicted"/>
<dbReference type="AlphaFoldDB" id="G6B0D4"/>
<organism evidence="2 3">
    <name type="scientific">Leyella stercorea DSM 18206</name>
    <dbReference type="NCBI Taxonomy" id="1002367"/>
    <lineage>
        <taxon>Bacteria</taxon>
        <taxon>Pseudomonadati</taxon>
        <taxon>Bacteroidota</taxon>
        <taxon>Bacteroidia</taxon>
        <taxon>Bacteroidales</taxon>
        <taxon>Prevotellaceae</taxon>
        <taxon>Leyella</taxon>
    </lineage>
</organism>
<evidence type="ECO:0000313" key="3">
    <source>
        <dbReference type="Proteomes" id="UP000004407"/>
    </source>
</evidence>
<dbReference type="Proteomes" id="UP000004407">
    <property type="component" value="Unassembled WGS sequence"/>
</dbReference>
<dbReference type="EMBL" id="AFZZ01000199">
    <property type="protein sequence ID" value="EHJ37753.1"/>
    <property type="molecule type" value="Genomic_DNA"/>
</dbReference>